<dbReference type="InterPro" id="IPR050378">
    <property type="entry name" value="Metallo-dep_Hydrolases_sf"/>
</dbReference>
<dbReference type="InterPro" id="IPR032466">
    <property type="entry name" value="Metal_Hydrolase"/>
</dbReference>
<comment type="similarity">
    <text evidence="2">Belongs to the metallo-dependent hydrolases superfamily. Hydantoinase/dihydropyrimidinase family.</text>
</comment>
<comment type="subunit">
    <text evidence="3">Homotetramer.</text>
</comment>
<dbReference type="InterPro" id="IPR006680">
    <property type="entry name" value="Amidohydro-rel"/>
</dbReference>
<comment type="PTM">
    <text evidence="9">Carbamylation allows a single lysine to coordinate two divalent metal cations.</text>
</comment>
<feature type="region of interest" description="Disordered" evidence="10">
    <location>
        <begin position="530"/>
        <end position="551"/>
    </location>
</feature>
<dbReference type="Gene3D" id="3.20.20.140">
    <property type="entry name" value="Metal-dependent hydrolases"/>
    <property type="match status" value="1"/>
</dbReference>
<dbReference type="GO" id="GO:0005829">
    <property type="term" value="C:cytosol"/>
    <property type="evidence" value="ECO:0007669"/>
    <property type="project" value="TreeGrafter"/>
</dbReference>
<dbReference type="EMBL" id="CAJPVJ010008792">
    <property type="protein sequence ID" value="CAG2172153.1"/>
    <property type="molecule type" value="Genomic_DNA"/>
</dbReference>
<keyword evidence="13" id="KW-1185">Reference proteome</keyword>
<dbReference type="GO" id="GO:0004157">
    <property type="term" value="F:dihydropyrimidinase activity"/>
    <property type="evidence" value="ECO:0007669"/>
    <property type="project" value="UniProtKB-EC"/>
</dbReference>
<dbReference type="PANTHER" id="PTHR11647:SF1">
    <property type="entry name" value="COLLAPSIN RESPONSE MEDIATOR PROTEIN"/>
    <property type="match status" value="1"/>
</dbReference>
<dbReference type="OrthoDB" id="10258955at2759"/>
<dbReference type="Gene3D" id="2.30.40.10">
    <property type="entry name" value="Urease, subunit C, domain 1"/>
    <property type="match status" value="1"/>
</dbReference>
<evidence type="ECO:0000256" key="3">
    <source>
        <dbReference type="ARBA" id="ARBA00011881"/>
    </source>
</evidence>
<dbReference type="Pfam" id="PF01979">
    <property type="entry name" value="Amidohydro_1"/>
    <property type="match status" value="1"/>
</dbReference>
<evidence type="ECO:0000256" key="7">
    <source>
        <dbReference type="ARBA" id="ARBA00036696"/>
    </source>
</evidence>
<dbReference type="GO" id="GO:0006208">
    <property type="term" value="P:pyrimidine nucleobase catabolic process"/>
    <property type="evidence" value="ECO:0007669"/>
    <property type="project" value="TreeGrafter"/>
</dbReference>
<evidence type="ECO:0000313" key="12">
    <source>
        <dbReference type="EMBL" id="CAD7654966.1"/>
    </source>
</evidence>
<dbReference type="FunFam" id="3.20.20.140:FF:000001">
    <property type="entry name" value="Dihydropyrimidinase like 3"/>
    <property type="match status" value="1"/>
</dbReference>
<evidence type="ECO:0000256" key="8">
    <source>
        <dbReference type="ARBA" id="ARBA00039113"/>
    </source>
</evidence>
<dbReference type="InterPro" id="IPR011059">
    <property type="entry name" value="Metal-dep_hydrolase_composite"/>
</dbReference>
<organism evidence="12">
    <name type="scientific">Oppiella nova</name>
    <dbReference type="NCBI Taxonomy" id="334625"/>
    <lineage>
        <taxon>Eukaryota</taxon>
        <taxon>Metazoa</taxon>
        <taxon>Ecdysozoa</taxon>
        <taxon>Arthropoda</taxon>
        <taxon>Chelicerata</taxon>
        <taxon>Arachnida</taxon>
        <taxon>Acari</taxon>
        <taxon>Acariformes</taxon>
        <taxon>Sarcoptiformes</taxon>
        <taxon>Oribatida</taxon>
        <taxon>Brachypylina</taxon>
        <taxon>Oppioidea</taxon>
        <taxon>Oppiidae</taxon>
        <taxon>Oppiella</taxon>
    </lineage>
</organism>
<dbReference type="EC" id="3.5.2.2" evidence="8"/>
<proteinExistence type="inferred from homology"/>
<feature type="modified residue" description="N6-carboxylysine" evidence="9">
    <location>
        <position position="159"/>
    </location>
</feature>
<feature type="domain" description="Amidohydrolase-related" evidence="11">
    <location>
        <begin position="56"/>
        <end position="446"/>
    </location>
</feature>
<name>A0A7R9QRC6_9ACAR</name>
<dbReference type="AlphaFoldDB" id="A0A7R9QRC6"/>
<feature type="non-terminal residue" evidence="12">
    <location>
        <position position="1"/>
    </location>
</feature>
<keyword evidence="6" id="KW-0862">Zinc</keyword>
<dbReference type="InterPro" id="IPR011778">
    <property type="entry name" value="Hydantoinase/dihydroPyrase"/>
</dbReference>
<dbReference type="EMBL" id="OC923617">
    <property type="protein sequence ID" value="CAD7654966.1"/>
    <property type="molecule type" value="Genomic_DNA"/>
</dbReference>
<protein>
    <recommendedName>
        <fullName evidence="8">dihydropyrimidinase</fullName>
        <ecNumber evidence="8">3.5.2.2</ecNumber>
    </recommendedName>
</protein>
<dbReference type="SUPFAM" id="SSF51556">
    <property type="entry name" value="Metallo-dependent hydrolases"/>
    <property type="match status" value="1"/>
</dbReference>
<dbReference type="GO" id="GO:0046872">
    <property type="term" value="F:metal ion binding"/>
    <property type="evidence" value="ECO:0007669"/>
    <property type="project" value="UniProtKB-KW"/>
</dbReference>
<dbReference type="CDD" id="cd01314">
    <property type="entry name" value="D-HYD"/>
    <property type="match status" value="1"/>
</dbReference>
<reference evidence="12" key="1">
    <citation type="submission" date="2020-11" db="EMBL/GenBank/DDBJ databases">
        <authorList>
            <person name="Tran Van P."/>
        </authorList>
    </citation>
    <scope>NUCLEOTIDE SEQUENCE</scope>
</reference>
<keyword evidence="5" id="KW-0378">Hydrolase</keyword>
<dbReference type="SUPFAM" id="SSF51338">
    <property type="entry name" value="Composite domain of metallo-dependent hydrolases"/>
    <property type="match status" value="2"/>
</dbReference>
<evidence type="ECO:0000256" key="6">
    <source>
        <dbReference type="ARBA" id="ARBA00022833"/>
    </source>
</evidence>
<evidence type="ECO:0000256" key="5">
    <source>
        <dbReference type="ARBA" id="ARBA00022801"/>
    </source>
</evidence>
<dbReference type="PANTHER" id="PTHR11647">
    <property type="entry name" value="HYDRANTOINASE/DIHYDROPYRIMIDINASE FAMILY MEMBER"/>
    <property type="match status" value="1"/>
</dbReference>
<evidence type="ECO:0000313" key="13">
    <source>
        <dbReference type="Proteomes" id="UP000728032"/>
    </source>
</evidence>
<evidence type="ECO:0000259" key="11">
    <source>
        <dbReference type="Pfam" id="PF01979"/>
    </source>
</evidence>
<accession>A0A7R9QRC6</accession>
<evidence type="ECO:0000256" key="2">
    <source>
        <dbReference type="ARBA" id="ARBA00008829"/>
    </source>
</evidence>
<keyword evidence="4" id="KW-0479">Metal-binding</keyword>
<dbReference type="Proteomes" id="UP000728032">
    <property type="component" value="Unassembled WGS sequence"/>
</dbReference>
<sequence length="592" mass="63871">SQQSSQNRLLIKGGRVVNDDHIFDADVYIEEGIIRQIGPHLTVPGGVKTIDAKGHYVIPGGIDPHTHMQFPFMGTRAIDDFYTGTKAALAGGTTLIMDFAIPEANNPSLLDTYKKWRVWADERVCCDYSLHVAVTDWKAGQTDAEMTALVKESGVNSFKCFMAYKNSLMINDSQMIQVFDTCRDIGALAQVHAENGDIIEANTKRLLNLGITGPEGHLQSRPEEVEAEATNRAIVLANEVNCPLYVVHVMSKMAADVIASARMRGSIVYGEALAAGIGTDGSHHFNRCWRHAAAHVMAPPLRADRTTSEHLLDLLSSGQLQTTGSDHCVFNAEQKALGSKDFSKIPNGVNGVEERLMVLWEKGVRTGKLDASQFVALTSTNAAKIFNLYPRKGRIAVGSDADVVVWGKKPKVIKAETHHSSVDFNIFEGMSVSFGPLVVISNGRVVLDEDGLRVSQGSGRFVPCPPFAAHVYNNIKERDRIGPICVDRSGVDPKKAVANEATNGVAKAAVAPVLPIGVASEPIIIASHVSGDETQSQSDSSGGFFRAPTRSGVRNLQDSSFQLSGAQIDDDKQGKTAIRVHNPPGGRSSGIW</sequence>
<feature type="compositionally biased region" description="Polar residues" evidence="10">
    <location>
        <begin position="532"/>
        <end position="541"/>
    </location>
</feature>
<comment type="catalytic activity">
    <reaction evidence="7">
        <text>5,6-dihydrouracil + H2O = 3-(carbamoylamino)propanoate + H(+)</text>
        <dbReference type="Rhea" id="RHEA:16121"/>
        <dbReference type="ChEBI" id="CHEBI:11892"/>
        <dbReference type="ChEBI" id="CHEBI:15377"/>
        <dbReference type="ChEBI" id="CHEBI:15378"/>
        <dbReference type="ChEBI" id="CHEBI:15901"/>
        <dbReference type="EC" id="3.5.2.2"/>
    </reaction>
</comment>
<comment type="cofactor">
    <cofactor evidence="1">
        <name>Zn(2+)</name>
        <dbReference type="ChEBI" id="CHEBI:29105"/>
    </cofactor>
</comment>
<dbReference type="NCBIfam" id="TIGR02033">
    <property type="entry name" value="D-hydantoinase"/>
    <property type="match status" value="1"/>
</dbReference>
<feature type="region of interest" description="Disordered" evidence="10">
    <location>
        <begin position="565"/>
        <end position="592"/>
    </location>
</feature>
<evidence type="ECO:0000256" key="9">
    <source>
        <dbReference type="PIRSR" id="PIRSR611778-50"/>
    </source>
</evidence>
<evidence type="ECO:0000256" key="4">
    <source>
        <dbReference type="ARBA" id="ARBA00022723"/>
    </source>
</evidence>
<evidence type="ECO:0000256" key="10">
    <source>
        <dbReference type="SAM" id="MobiDB-lite"/>
    </source>
</evidence>
<evidence type="ECO:0000256" key="1">
    <source>
        <dbReference type="ARBA" id="ARBA00001947"/>
    </source>
</evidence>
<gene>
    <name evidence="12" type="ORF">ONB1V03_LOCUS11611</name>
</gene>